<feature type="compositionally biased region" description="Basic and acidic residues" evidence="1">
    <location>
        <begin position="76"/>
        <end position="91"/>
    </location>
</feature>
<sequence>MATGRCGHTEHAPELHSLWLGFSTSGRLCAWDNLCALIITTEACSKAKAAHLHHWEERQPPRQPSTSPLPTSSPRQIERDAEKRREEEEKTCQLHPLHCVVRLALTCNHSTSTPCQILHPFLTNSCKFLLFGYLYMDVYPKK</sequence>
<accession>A0A3B6HXX4</accession>
<dbReference type="Gramene" id="TraesCLE_scaffold_068080_01G000100.1">
    <property type="protein sequence ID" value="TraesCLE_scaffold_068080_01G000100.1"/>
    <property type="gene ID" value="TraesCLE_scaffold_068080_01G000100"/>
</dbReference>
<dbReference type="Gramene" id="TraesJUL4A03G02135810.1">
    <property type="protein sequence ID" value="TraesJUL4A03G02135810.1"/>
    <property type="gene ID" value="TraesJUL4A03G02135810"/>
</dbReference>
<protein>
    <submittedName>
        <fullName evidence="2">Uncharacterized protein</fullName>
    </submittedName>
</protein>
<dbReference type="Proteomes" id="UP000019116">
    <property type="component" value="Chromosome 4A"/>
</dbReference>
<dbReference type="Gramene" id="TraesJAG4A03G02117700.1">
    <property type="protein sequence ID" value="TraesJAG4A03G02117700.1"/>
    <property type="gene ID" value="TraesJAG4A03G02117700"/>
</dbReference>
<evidence type="ECO:0000313" key="2">
    <source>
        <dbReference type="EnsemblPlants" id="TraesCS4A02G213600.1"/>
    </source>
</evidence>
<dbReference type="Gramene" id="TraesRN4A0100581300.1">
    <property type="protein sequence ID" value="TraesRN4A0100581300.1"/>
    <property type="gene ID" value="TraesRN4A0100581300"/>
</dbReference>
<proteinExistence type="predicted"/>
<reference evidence="2" key="1">
    <citation type="submission" date="2018-08" db="EMBL/GenBank/DDBJ databases">
        <authorList>
            <person name="Rossello M."/>
        </authorList>
    </citation>
    <scope>NUCLEOTIDE SEQUENCE [LARGE SCALE GENOMIC DNA]</scope>
    <source>
        <strain evidence="2">cv. Chinese Spring</strain>
    </source>
</reference>
<evidence type="ECO:0000256" key="1">
    <source>
        <dbReference type="SAM" id="MobiDB-lite"/>
    </source>
</evidence>
<feature type="region of interest" description="Disordered" evidence="1">
    <location>
        <begin position="55"/>
        <end position="91"/>
    </location>
</feature>
<reference evidence="2" key="2">
    <citation type="submission" date="2018-10" db="UniProtKB">
        <authorList>
            <consortium name="EnsemblPlants"/>
        </authorList>
    </citation>
    <scope>IDENTIFICATION</scope>
</reference>
<dbReference type="OrthoDB" id="10293103at2759"/>
<feature type="compositionally biased region" description="Low complexity" evidence="1">
    <location>
        <begin position="64"/>
        <end position="75"/>
    </location>
</feature>
<dbReference type="AlphaFoldDB" id="A0A3B6HXX4"/>
<dbReference type="EnsemblPlants" id="TraesCS4A02G213600.1">
    <property type="protein sequence ID" value="TraesCS4A02G213600.1"/>
    <property type="gene ID" value="TraesCS4A02G213600"/>
</dbReference>
<dbReference type="Gramene" id="TraesCS4A02G213600.1">
    <property type="protein sequence ID" value="TraesCS4A02G213600.1"/>
    <property type="gene ID" value="TraesCS4A02G213600"/>
</dbReference>
<dbReference type="Gramene" id="TraesROB_scaffold_063507_01G000100.1">
    <property type="protein sequence ID" value="TraesROB_scaffold_063507_01G000100.1"/>
    <property type="gene ID" value="TraesROB_scaffold_063507_01G000100"/>
</dbReference>
<dbReference type="Gramene" id="TraesSYM4A03G02144160.1">
    <property type="protein sequence ID" value="TraesSYM4A03G02144160.1"/>
    <property type="gene ID" value="TraesSYM4A03G02144160"/>
</dbReference>
<organism evidence="2">
    <name type="scientific">Triticum aestivum</name>
    <name type="common">Wheat</name>
    <dbReference type="NCBI Taxonomy" id="4565"/>
    <lineage>
        <taxon>Eukaryota</taxon>
        <taxon>Viridiplantae</taxon>
        <taxon>Streptophyta</taxon>
        <taxon>Embryophyta</taxon>
        <taxon>Tracheophyta</taxon>
        <taxon>Spermatophyta</taxon>
        <taxon>Magnoliopsida</taxon>
        <taxon>Liliopsida</taxon>
        <taxon>Poales</taxon>
        <taxon>Poaceae</taxon>
        <taxon>BOP clade</taxon>
        <taxon>Pooideae</taxon>
        <taxon>Triticodae</taxon>
        <taxon>Triticeae</taxon>
        <taxon>Triticinae</taxon>
        <taxon>Triticum</taxon>
    </lineage>
</organism>
<dbReference type="OMA" id="HTEHAPE"/>
<keyword evidence="3" id="KW-1185">Reference proteome</keyword>
<dbReference type="Gramene" id="TraesCAD_scaffold_067610_01G000100.1">
    <property type="protein sequence ID" value="TraesCAD_scaffold_067610_01G000100.1"/>
    <property type="gene ID" value="TraesCAD_scaffold_067610_01G000100"/>
</dbReference>
<evidence type="ECO:0000313" key="3">
    <source>
        <dbReference type="Proteomes" id="UP000019116"/>
    </source>
</evidence>
<name>A0A3B6HXX4_WHEAT</name>
<dbReference type="Gramene" id="TraesCS4A03G0568800.1">
    <property type="protein sequence ID" value="TraesCS4A03G0568800.1.CDS"/>
    <property type="gene ID" value="TraesCS4A03G0568800"/>
</dbReference>